<sequence>MSVVSRASRNSPSKEKKLLEQLIIQDSEQAARISEFKKEHRIICQFLSTWDPKTHEQTSNKPHQQPINLDLSDPTSSTKSQEEPIGIPHFSIQSRLDCELNDTMTEPIAIKNGEVIREKPNMAVVVDKLLSNLPSHEEIKQALGYGPLEFSIPDPITYEVVRKPSRSDEREKKTIFTIVKPTGLIKTMGTVDTPRSSSRMSVVSRASRNSPSKEKKLLEQLIIQDSEQAASYRWIVPANDRIELTIRFNPPKQGIFKDILKFMLARTNSCMEIECQGYCQAPRLIVDPNCVFSSVEARCPSDKFLRKSYILERNRFEFGTLLASKSREKILIGEYKENIAQLQFKNEGLHDVEVAFDFGENEGGNFAVAPSELSILKNETKSISVFALPNSVSPVTSTLIGRIENNPEPILFHFSAEGVLPDLSFQTRAVDFGRLPLNYTKRQTVQISNPTAIPISWKIEKIGAAKNAELEVYPSSGTLKFLNEKASVTVEYTSPSIPEAVSIKEAFRFTVTDIRELCDSIVIKPYISVQAEAVNPNFEIGRLNEDGIDFGLLKFGDKVKKSIELRNGGPFKLRYKFVHTQLQNFQCPFELSSDSGNLPPGQNISITV</sequence>
<evidence type="ECO:0000313" key="8">
    <source>
        <dbReference type="EMBL" id="VDO01360.1"/>
    </source>
</evidence>
<dbReference type="Proteomes" id="UP000278807">
    <property type="component" value="Unassembled WGS sequence"/>
</dbReference>
<accession>A0A0R3TEL5</accession>
<reference evidence="10" key="1">
    <citation type="submission" date="2017-02" db="UniProtKB">
        <authorList>
            <consortium name="WormBaseParasite"/>
        </authorList>
    </citation>
    <scope>IDENTIFICATION</scope>
</reference>
<dbReference type="InterPro" id="IPR013783">
    <property type="entry name" value="Ig-like_fold"/>
</dbReference>
<dbReference type="PANTHER" id="PTHR23053">
    <property type="entry name" value="DLEC1 DELETED IN LUNG AND ESOPHAGEAL CANCER 1"/>
    <property type="match status" value="1"/>
</dbReference>
<dbReference type="GO" id="GO:0003341">
    <property type="term" value="P:cilium movement"/>
    <property type="evidence" value="ECO:0007669"/>
    <property type="project" value="TreeGrafter"/>
</dbReference>
<keyword evidence="3" id="KW-0963">Cytoplasm</keyword>
<evidence type="ECO:0000256" key="4">
    <source>
        <dbReference type="ARBA" id="ARBA00023069"/>
    </source>
</evidence>
<gene>
    <name evidence="8" type="ORF">HNAJ_LOCUS5501</name>
</gene>
<evidence type="ECO:0000313" key="10">
    <source>
        <dbReference type="WBParaSite" id="HNAJ_0000550401-mRNA-1"/>
    </source>
</evidence>
<feature type="compositionally biased region" description="Polar residues" evidence="6">
    <location>
        <begin position="59"/>
        <end position="79"/>
    </location>
</feature>
<dbReference type="InterPro" id="IPR033305">
    <property type="entry name" value="Hydin-like"/>
</dbReference>
<comment type="subcellular location">
    <subcellularLocation>
        <location evidence="1">Cell projection</location>
        <location evidence="1">Cilium</location>
    </subcellularLocation>
    <subcellularLocation>
        <location evidence="2">Cytoplasm</location>
    </subcellularLocation>
</comment>
<evidence type="ECO:0000256" key="2">
    <source>
        <dbReference type="ARBA" id="ARBA00004496"/>
    </source>
</evidence>
<evidence type="ECO:0000313" key="9">
    <source>
        <dbReference type="Proteomes" id="UP000278807"/>
    </source>
</evidence>
<feature type="region of interest" description="Disordered" evidence="6">
    <location>
        <begin position="53"/>
        <end position="83"/>
    </location>
</feature>
<protein>
    <submittedName>
        <fullName evidence="10">ASH domain-containing protein</fullName>
    </submittedName>
</protein>
<evidence type="ECO:0000256" key="5">
    <source>
        <dbReference type="ARBA" id="ARBA00023273"/>
    </source>
</evidence>
<evidence type="ECO:0000256" key="1">
    <source>
        <dbReference type="ARBA" id="ARBA00004138"/>
    </source>
</evidence>
<keyword evidence="5" id="KW-0966">Cell projection</keyword>
<dbReference type="Pfam" id="PF22544">
    <property type="entry name" value="HYDIN_VesB_CFA65-like_Ig"/>
    <property type="match status" value="1"/>
</dbReference>
<dbReference type="InterPro" id="IPR053879">
    <property type="entry name" value="HYDIN_VesB_CFA65-like_Ig"/>
</dbReference>
<feature type="region of interest" description="Disordered" evidence="6">
    <location>
        <begin position="187"/>
        <end position="209"/>
    </location>
</feature>
<proteinExistence type="predicted"/>
<dbReference type="OrthoDB" id="6281343at2759"/>
<evidence type="ECO:0000256" key="6">
    <source>
        <dbReference type="SAM" id="MobiDB-lite"/>
    </source>
</evidence>
<name>A0A0R3TEL5_RODNA</name>
<keyword evidence="9" id="KW-1185">Reference proteome</keyword>
<dbReference type="EMBL" id="UZAE01004787">
    <property type="protein sequence ID" value="VDO01360.1"/>
    <property type="molecule type" value="Genomic_DNA"/>
</dbReference>
<dbReference type="GO" id="GO:0005930">
    <property type="term" value="C:axoneme"/>
    <property type="evidence" value="ECO:0007669"/>
    <property type="project" value="TreeGrafter"/>
</dbReference>
<organism evidence="10">
    <name type="scientific">Rodentolepis nana</name>
    <name type="common">Dwarf tapeworm</name>
    <name type="synonym">Hymenolepis nana</name>
    <dbReference type="NCBI Taxonomy" id="102285"/>
    <lineage>
        <taxon>Eukaryota</taxon>
        <taxon>Metazoa</taxon>
        <taxon>Spiralia</taxon>
        <taxon>Lophotrochozoa</taxon>
        <taxon>Platyhelminthes</taxon>
        <taxon>Cestoda</taxon>
        <taxon>Eucestoda</taxon>
        <taxon>Cyclophyllidea</taxon>
        <taxon>Hymenolepididae</taxon>
        <taxon>Rodentolepis</taxon>
    </lineage>
</organism>
<dbReference type="GO" id="GO:1904158">
    <property type="term" value="P:axonemal central apparatus assembly"/>
    <property type="evidence" value="ECO:0007669"/>
    <property type="project" value="TreeGrafter"/>
</dbReference>
<reference evidence="8 9" key="2">
    <citation type="submission" date="2018-11" db="EMBL/GenBank/DDBJ databases">
        <authorList>
            <consortium name="Pathogen Informatics"/>
        </authorList>
    </citation>
    <scope>NUCLEOTIDE SEQUENCE [LARGE SCALE GENOMIC DNA]</scope>
</reference>
<dbReference type="Gene3D" id="2.60.40.10">
    <property type="entry name" value="Immunoglobulins"/>
    <property type="match status" value="3"/>
</dbReference>
<dbReference type="AlphaFoldDB" id="A0A0R3TEL5"/>
<evidence type="ECO:0000259" key="7">
    <source>
        <dbReference type="Pfam" id="PF22544"/>
    </source>
</evidence>
<evidence type="ECO:0000256" key="3">
    <source>
        <dbReference type="ARBA" id="ARBA00022490"/>
    </source>
</evidence>
<dbReference type="STRING" id="102285.A0A0R3TEL5"/>
<dbReference type="WBParaSite" id="HNAJ_0000550401-mRNA-1">
    <property type="protein sequence ID" value="HNAJ_0000550401-mRNA-1"/>
    <property type="gene ID" value="HNAJ_0000550401"/>
</dbReference>
<keyword evidence="4" id="KW-0969">Cilium</keyword>
<dbReference type="PANTHER" id="PTHR23053:SF0">
    <property type="entry name" value="HYDROCEPHALUS-INDUCING PROTEIN HOMOLOG"/>
    <property type="match status" value="1"/>
</dbReference>
<feature type="domain" description="HYDIN/VesB/CFA65-like Ig-like" evidence="7">
    <location>
        <begin position="543"/>
        <end position="608"/>
    </location>
</feature>
<feature type="compositionally biased region" description="Low complexity" evidence="6">
    <location>
        <begin position="195"/>
        <end position="209"/>
    </location>
</feature>